<protein>
    <submittedName>
        <fullName evidence="2">Type IX secretion system membrane protein PorP/SprF</fullName>
    </submittedName>
</protein>
<dbReference type="Pfam" id="PF11751">
    <property type="entry name" value="PorP_SprF"/>
    <property type="match status" value="1"/>
</dbReference>
<dbReference type="RefSeq" id="WP_136844378.1">
    <property type="nucleotide sequence ID" value="NZ_SUPL01000006.1"/>
</dbReference>
<evidence type="ECO:0000313" key="2">
    <source>
        <dbReference type="EMBL" id="TJY34022.1"/>
    </source>
</evidence>
<dbReference type="EMBL" id="SUPL01000006">
    <property type="protein sequence ID" value="TJY34022.1"/>
    <property type="molecule type" value="Genomic_DNA"/>
</dbReference>
<organism evidence="2 3">
    <name type="scientific">Pontimicrobium aquaticum</name>
    <dbReference type="NCBI Taxonomy" id="2565367"/>
    <lineage>
        <taxon>Bacteria</taxon>
        <taxon>Pseudomonadati</taxon>
        <taxon>Bacteroidota</taxon>
        <taxon>Flavobacteriia</taxon>
        <taxon>Flavobacteriales</taxon>
        <taxon>Flavobacteriaceae</taxon>
        <taxon>Pontimicrobium</taxon>
    </lineage>
</organism>
<dbReference type="AlphaFoldDB" id="A0A4U0EUE5"/>
<sequence length="306" mass="35104">MSQIKNNFFFFILLMLPFVSNSQQLPQFTQYMYNTISINPAYAGTRERLNVAFLNRNQWVGVDGAPVTQTLTADMIIPEANLGVGLSIIHDKLGYESTTYLYSDLSYTIFMERGYRLSFGLKAGFSKYGLDPDLLTDSDAFGDQYLDRIFNKWKPNFGAGIYYRSDDWFISFSSPRILSYDNRTDIEYAAIERVSYYFNAGYMLEFNHHLKFKPTFLLKFTNGAPVSVDLTGNFLINDKLWLGLAYRVGDALGGLATLEANKNIKFGYAYEFITNAINPYTSGSHEIFIIYTFDYPRSKCDCENKF</sequence>
<dbReference type="Proteomes" id="UP000307657">
    <property type="component" value="Unassembled WGS sequence"/>
</dbReference>
<name>A0A4U0EUE5_9FLAO</name>
<accession>A0A4U0EUE5</accession>
<gene>
    <name evidence="2" type="ORF">E5167_11940</name>
</gene>
<comment type="caution">
    <text evidence="2">The sequence shown here is derived from an EMBL/GenBank/DDBJ whole genome shotgun (WGS) entry which is preliminary data.</text>
</comment>
<dbReference type="NCBIfam" id="TIGR03519">
    <property type="entry name" value="T9SS_PorP_fam"/>
    <property type="match status" value="1"/>
</dbReference>
<feature type="chain" id="PRO_5020744903" evidence="1">
    <location>
        <begin position="23"/>
        <end position="306"/>
    </location>
</feature>
<evidence type="ECO:0000313" key="3">
    <source>
        <dbReference type="Proteomes" id="UP000307657"/>
    </source>
</evidence>
<keyword evidence="3" id="KW-1185">Reference proteome</keyword>
<feature type="signal peptide" evidence="1">
    <location>
        <begin position="1"/>
        <end position="22"/>
    </location>
</feature>
<dbReference type="InterPro" id="IPR019861">
    <property type="entry name" value="PorP/SprF_Bacteroidetes"/>
</dbReference>
<dbReference type="OrthoDB" id="1114455at2"/>
<reference evidence="2 3" key="1">
    <citation type="submission" date="2019-04" db="EMBL/GenBank/DDBJ databases">
        <title>Lacinutrix sp. nov., isolated from marine water.</title>
        <authorList>
            <person name="Kim W."/>
        </authorList>
    </citation>
    <scope>NUCLEOTIDE SEQUENCE [LARGE SCALE GENOMIC DNA]</scope>
    <source>
        <strain evidence="2 3">CAU 1491</strain>
    </source>
</reference>
<evidence type="ECO:0000256" key="1">
    <source>
        <dbReference type="SAM" id="SignalP"/>
    </source>
</evidence>
<keyword evidence="1" id="KW-0732">Signal</keyword>
<proteinExistence type="predicted"/>